<evidence type="ECO:0000313" key="6">
    <source>
        <dbReference type="Proteomes" id="UP000285301"/>
    </source>
</evidence>
<evidence type="ECO:0000256" key="1">
    <source>
        <dbReference type="PROSITE-ProRule" id="PRU01011"/>
    </source>
</evidence>
<dbReference type="SUPFAM" id="SSF50923">
    <property type="entry name" value="Hemopexin-like domain"/>
    <property type="match status" value="1"/>
</dbReference>
<dbReference type="PROSITE" id="PS51642">
    <property type="entry name" value="HEMOPEXIN_2"/>
    <property type="match status" value="1"/>
</dbReference>
<accession>A0A443RHC0</accession>
<reference evidence="5 6" key="1">
    <citation type="journal article" date="2018" name="Gigascience">
        <title>Genomes of trombidid mites reveal novel predicted allergens and laterally-transferred genes associated with secondary metabolism.</title>
        <authorList>
            <person name="Dong X."/>
            <person name="Chaisiri K."/>
            <person name="Xia D."/>
            <person name="Armstrong S.D."/>
            <person name="Fang Y."/>
            <person name="Donnelly M.J."/>
            <person name="Kadowaki T."/>
            <person name="McGarry J.W."/>
            <person name="Darby A.C."/>
            <person name="Makepeace B.L."/>
        </authorList>
    </citation>
    <scope>NUCLEOTIDE SEQUENCE [LARGE SCALE GENOMIC DNA]</scope>
    <source>
        <strain evidence="5">UoL-WK</strain>
    </source>
</reference>
<feature type="repeat" description="Hemopexin" evidence="1">
    <location>
        <begin position="290"/>
        <end position="336"/>
    </location>
</feature>
<keyword evidence="3" id="KW-0812">Transmembrane</keyword>
<organism evidence="5 6">
    <name type="scientific">Dinothrombium tinctorium</name>
    <dbReference type="NCBI Taxonomy" id="1965070"/>
    <lineage>
        <taxon>Eukaryota</taxon>
        <taxon>Metazoa</taxon>
        <taxon>Ecdysozoa</taxon>
        <taxon>Arthropoda</taxon>
        <taxon>Chelicerata</taxon>
        <taxon>Arachnida</taxon>
        <taxon>Acari</taxon>
        <taxon>Acariformes</taxon>
        <taxon>Trombidiformes</taxon>
        <taxon>Prostigmata</taxon>
        <taxon>Anystina</taxon>
        <taxon>Parasitengona</taxon>
        <taxon>Trombidioidea</taxon>
        <taxon>Trombidiidae</taxon>
        <taxon>Dinothrombium</taxon>
    </lineage>
</organism>
<evidence type="ECO:0000256" key="3">
    <source>
        <dbReference type="SAM" id="Phobius"/>
    </source>
</evidence>
<keyword evidence="3" id="KW-0472">Membrane</keyword>
<feature type="transmembrane region" description="Helical" evidence="3">
    <location>
        <begin position="381"/>
        <end position="408"/>
    </location>
</feature>
<gene>
    <name evidence="5" type="ORF">B4U79_17933</name>
</gene>
<keyword evidence="4" id="KW-0732">Signal</keyword>
<dbReference type="Proteomes" id="UP000285301">
    <property type="component" value="Unassembled WGS sequence"/>
</dbReference>
<dbReference type="InterPro" id="IPR018487">
    <property type="entry name" value="Hemopexin-like_repeat"/>
</dbReference>
<dbReference type="Gene3D" id="2.110.10.10">
    <property type="entry name" value="Hemopexin-like domain"/>
    <property type="match status" value="1"/>
</dbReference>
<comment type="caution">
    <text evidence="5">The sequence shown here is derived from an EMBL/GenBank/DDBJ whole genome shotgun (WGS) entry which is preliminary data.</text>
</comment>
<proteinExistence type="predicted"/>
<protein>
    <submittedName>
        <fullName evidence="5">Uncharacterized protein</fullName>
    </submittedName>
</protein>
<feature type="compositionally biased region" description="Basic residues" evidence="2">
    <location>
        <begin position="418"/>
        <end position="427"/>
    </location>
</feature>
<evidence type="ECO:0000256" key="2">
    <source>
        <dbReference type="SAM" id="MobiDB-lite"/>
    </source>
</evidence>
<feature type="compositionally biased region" description="Basic and acidic residues" evidence="2">
    <location>
        <begin position="428"/>
        <end position="437"/>
    </location>
</feature>
<evidence type="ECO:0000313" key="5">
    <source>
        <dbReference type="EMBL" id="RWS14648.1"/>
    </source>
</evidence>
<dbReference type="InterPro" id="IPR036375">
    <property type="entry name" value="Hemopexin-like_dom_sf"/>
</dbReference>
<feature type="region of interest" description="Disordered" evidence="2">
    <location>
        <begin position="418"/>
        <end position="437"/>
    </location>
</feature>
<keyword evidence="6" id="KW-1185">Reference proteome</keyword>
<evidence type="ECO:0000256" key="4">
    <source>
        <dbReference type="SAM" id="SignalP"/>
    </source>
</evidence>
<dbReference type="EMBL" id="NCKU01000656">
    <property type="protein sequence ID" value="RWS14648.1"/>
    <property type="molecule type" value="Genomic_DNA"/>
</dbReference>
<dbReference type="AlphaFoldDB" id="A0A443RHC0"/>
<sequence>MQIILSFFIMNILIVNSKDNSVLNKICNSLEIKVSTYVHEDANFMNAVLEFSNKNYFRTIKSIKNHFPILNESEFEPDGKLKEATGIQVLNVREIFYHDYLFKANVYYKKDEFDTSTGLLIGFSHVWFGCAQNLCFSPIIDSIIDSSSREIFISNGRLTNYAFRGKYVYDLSRRANSDNAKLVRDMCSKCFQLEYSDSIFVFQDILVRQKDGVIMVLTNRRLFPTKITMHFDDAFVFNNKIYLFDGEYLHMHTIEQNTSQSNAISKFLTAMSMKSRISSVHVHELSSSLPFHIDAAFYHGNTEKIFIFKHWQYVTFTSSQFENPSSSDMSAEFRFPFQDIFHCDNSVYKRVLNNYSYFIENYASNSFPYKKEEESNNHQTLLYLIIYTSGIMLCILVVCIIAVLIFWTENEPKTIHKRGALPKKSTKSKHEDSLKLN</sequence>
<feature type="signal peptide" evidence="4">
    <location>
        <begin position="1"/>
        <end position="17"/>
    </location>
</feature>
<keyword evidence="3" id="KW-1133">Transmembrane helix</keyword>
<name>A0A443RHC0_9ACAR</name>
<feature type="chain" id="PRO_5019507194" evidence="4">
    <location>
        <begin position="18"/>
        <end position="437"/>
    </location>
</feature>